<sequence length="132" mass="15208">MYVDNLTAAIMKLENMTLDELSPQEKSYKVKVTVIKKGRPTTSPKKGVRFQTFYLADDKNNKMRCTLFGEQVEGFEHVIEHKGQYEISNAPIAFVEDHYKTYPDELSLQMTFDQRTVIQRLDPEAGPVVPSY</sequence>
<dbReference type="SUPFAM" id="SSF50249">
    <property type="entry name" value="Nucleic acid-binding proteins"/>
    <property type="match status" value="1"/>
</dbReference>
<proteinExistence type="predicted"/>
<reference evidence="1" key="1">
    <citation type="journal article" date="2017" name="Nature">
        <title>The genome of Chenopodium quinoa.</title>
        <authorList>
            <person name="Jarvis D.E."/>
            <person name="Ho Y.S."/>
            <person name="Lightfoot D.J."/>
            <person name="Schmoeckel S.M."/>
            <person name="Li B."/>
            <person name="Borm T.J.A."/>
            <person name="Ohyanagi H."/>
            <person name="Mineta K."/>
            <person name="Michell C.T."/>
            <person name="Saber N."/>
            <person name="Kharbatia N.M."/>
            <person name="Rupper R.R."/>
            <person name="Sharp A.R."/>
            <person name="Dally N."/>
            <person name="Boughton B.A."/>
            <person name="Woo Y.H."/>
            <person name="Gao G."/>
            <person name="Schijlen E.G.W.M."/>
            <person name="Guo X."/>
            <person name="Momin A.A."/>
            <person name="Negrao S."/>
            <person name="Al-Babili S."/>
            <person name="Gehring C."/>
            <person name="Roessner U."/>
            <person name="Jung C."/>
            <person name="Murphy K."/>
            <person name="Arold S.T."/>
            <person name="Gojobori T."/>
            <person name="van der Linden C.G."/>
            <person name="van Loo E.N."/>
            <person name="Jellen E.N."/>
            <person name="Maughan P.J."/>
            <person name="Tester M."/>
        </authorList>
    </citation>
    <scope>NUCLEOTIDE SEQUENCE [LARGE SCALE GENOMIC DNA]</scope>
    <source>
        <strain evidence="1">cv. PI 614886</strain>
    </source>
</reference>
<dbReference type="Proteomes" id="UP000596660">
    <property type="component" value="Unplaced"/>
</dbReference>
<protein>
    <submittedName>
        <fullName evidence="1">Uncharacterized protein</fullName>
    </submittedName>
</protein>
<dbReference type="Gene3D" id="2.40.50.140">
    <property type="entry name" value="Nucleic acid-binding proteins"/>
    <property type="match status" value="1"/>
</dbReference>
<dbReference type="Gramene" id="AUR62037123-RA">
    <property type="protein sequence ID" value="AUR62037123-RA:cds"/>
    <property type="gene ID" value="AUR62037123"/>
</dbReference>
<reference evidence="1" key="2">
    <citation type="submission" date="2021-03" db="UniProtKB">
        <authorList>
            <consortium name="EnsemblPlants"/>
        </authorList>
    </citation>
    <scope>IDENTIFICATION</scope>
</reference>
<dbReference type="InterPro" id="IPR012340">
    <property type="entry name" value="NA-bd_OB-fold"/>
</dbReference>
<dbReference type="SMR" id="A0A803MY43"/>
<name>A0A803MY43_CHEQI</name>
<dbReference type="EnsemblPlants" id="AUR62037123-RA">
    <property type="protein sequence ID" value="AUR62037123-RA:cds"/>
    <property type="gene ID" value="AUR62037123"/>
</dbReference>
<organism evidence="1 2">
    <name type="scientific">Chenopodium quinoa</name>
    <name type="common">Quinoa</name>
    <dbReference type="NCBI Taxonomy" id="63459"/>
    <lineage>
        <taxon>Eukaryota</taxon>
        <taxon>Viridiplantae</taxon>
        <taxon>Streptophyta</taxon>
        <taxon>Embryophyta</taxon>
        <taxon>Tracheophyta</taxon>
        <taxon>Spermatophyta</taxon>
        <taxon>Magnoliopsida</taxon>
        <taxon>eudicotyledons</taxon>
        <taxon>Gunneridae</taxon>
        <taxon>Pentapetalae</taxon>
        <taxon>Caryophyllales</taxon>
        <taxon>Chenopodiaceae</taxon>
        <taxon>Chenopodioideae</taxon>
        <taxon>Atripliceae</taxon>
        <taxon>Chenopodium</taxon>
    </lineage>
</organism>
<keyword evidence="2" id="KW-1185">Reference proteome</keyword>
<evidence type="ECO:0000313" key="1">
    <source>
        <dbReference type="EnsemblPlants" id="AUR62037123-RA:cds"/>
    </source>
</evidence>
<evidence type="ECO:0000313" key="2">
    <source>
        <dbReference type="Proteomes" id="UP000596660"/>
    </source>
</evidence>
<dbReference type="AlphaFoldDB" id="A0A803MY43"/>
<accession>A0A803MY43</accession>